<dbReference type="SMART" id="SM00320">
    <property type="entry name" value="WD40"/>
    <property type="match status" value="3"/>
</dbReference>
<feature type="repeat" description="WD" evidence="3">
    <location>
        <begin position="291"/>
        <end position="332"/>
    </location>
</feature>
<keyword evidence="2" id="KW-0677">Repeat</keyword>
<dbReference type="Gene3D" id="2.130.10.10">
    <property type="entry name" value="YVTN repeat-like/Quinoprotein amine dehydrogenase"/>
    <property type="match status" value="2"/>
</dbReference>
<reference evidence="6" key="1">
    <citation type="journal article" date="2013" name="Genome Announc.">
        <title>Draft genome sequence of the basidiomycetous yeast-like fungus Pseudozyma hubeiensis SY62, which produces an abundant amount of the biosurfactant mannosylerythritol lipids.</title>
        <authorList>
            <person name="Konishi M."/>
            <person name="Hatada Y."/>
            <person name="Horiuchi J."/>
        </authorList>
    </citation>
    <scope>NUCLEOTIDE SEQUENCE [LARGE SCALE GENOMIC DNA]</scope>
    <source>
        <strain evidence="6">SY62</strain>
    </source>
</reference>
<name>R9P158_PSEHS</name>
<evidence type="ECO:0000256" key="2">
    <source>
        <dbReference type="ARBA" id="ARBA00022737"/>
    </source>
</evidence>
<evidence type="ECO:0000256" key="1">
    <source>
        <dbReference type="ARBA" id="ARBA00022574"/>
    </source>
</evidence>
<evidence type="ECO:0000256" key="4">
    <source>
        <dbReference type="SAM" id="MobiDB-lite"/>
    </source>
</evidence>
<protein>
    <submittedName>
        <fullName evidence="5">Uncharacterized protein</fullName>
    </submittedName>
</protein>
<organism evidence="5 6">
    <name type="scientific">Pseudozyma hubeiensis (strain SY62)</name>
    <name type="common">Yeast</name>
    <dbReference type="NCBI Taxonomy" id="1305764"/>
    <lineage>
        <taxon>Eukaryota</taxon>
        <taxon>Fungi</taxon>
        <taxon>Dikarya</taxon>
        <taxon>Basidiomycota</taxon>
        <taxon>Ustilaginomycotina</taxon>
        <taxon>Ustilaginomycetes</taxon>
        <taxon>Ustilaginales</taxon>
        <taxon>Ustilaginaceae</taxon>
        <taxon>Pseudozyma</taxon>
    </lineage>
</organism>
<dbReference type="InterPro" id="IPR036322">
    <property type="entry name" value="WD40_repeat_dom_sf"/>
</dbReference>
<feature type="repeat" description="WD" evidence="3">
    <location>
        <begin position="249"/>
        <end position="290"/>
    </location>
</feature>
<evidence type="ECO:0000313" key="5">
    <source>
        <dbReference type="EMBL" id="GAC94946.1"/>
    </source>
</evidence>
<evidence type="ECO:0000313" key="6">
    <source>
        <dbReference type="Proteomes" id="UP000014071"/>
    </source>
</evidence>
<keyword evidence="1 3" id="KW-0853">WD repeat</keyword>
<accession>R9P158</accession>
<dbReference type="PROSITE" id="PS50082">
    <property type="entry name" value="WD_REPEATS_2"/>
    <property type="match status" value="2"/>
</dbReference>
<feature type="region of interest" description="Disordered" evidence="4">
    <location>
        <begin position="96"/>
        <end position="118"/>
    </location>
</feature>
<dbReference type="GeneID" id="24107812"/>
<dbReference type="InterPro" id="IPR019775">
    <property type="entry name" value="WD40_repeat_CS"/>
</dbReference>
<dbReference type="HOGENOM" id="CLU_037051_3_0_1"/>
<dbReference type="InterPro" id="IPR001680">
    <property type="entry name" value="WD40_rpt"/>
</dbReference>
<dbReference type="SUPFAM" id="SSF50978">
    <property type="entry name" value="WD40 repeat-like"/>
    <property type="match status" value="1"/>
</dbReference>
<evidence type="ECO:0000256" key="3">
    <source>
        <dbReference type="PROSITE-ProRule" id="PRU00221"/>
    </source>
</evidence>
<dbReference type="InterPro" id="IPR020472">
    <property type="entry name" value="WD40_PAC1"/>
</dbReference>
<feature type="compositionally biased region" description="Polar residues" evidence="4">
    <location>
        <begin position="96"/>
        <end position="108"/>
    </location>
</feature>
<dbReference type="OrthoDB" id="10257301at2759"/>
<dbReference type="InterPro" id="IPR015943">
    <property type="entry name" value="WD40/YVTN_repeat-like_dom_sf"/>
</dbReference>
<dbReference type="AlphaFoldDB" id="R9P158"/>
<dbReference type="PRINTS" id="PR00320">
    <property type="entry name" value="GPROTEINBRPT"/>
</dbReference>
<gene>
    <name evidence="5" type="ORF">PHSY_002519</name>
</gene>
<keyword evidence="6" id="KW-1185">Reference proteome</keyword>
<dbReference type="STRING" id="1305764.R9P158"/>
<dbReference type="PANTHER" id="PTHR19879:SF9">
    <property type="entry name" value="TRANSCRIPTION INITIATION FACTOR TFIID SUBUNIT 5"/>
    <property type="match status" value="1"/>
</dbReference>
<proteinExistence type="predicted"/>
<dbReference type="Proteomes" id="UP000014071">
    <property type="component" value="Unassembled WGS sequence"/>
</dbReference>
<dbReference type="Pfam" id="PF00400">
    <property type="entry name" value="WD40"/>
    <property type="match status" value="2"/>
</dbReference>
<dbReference type="PANTHER" id="PTHR19879">
    <property type="entry name" value="TRANSCRIPTION INITIATION FACTOR TFIID"/>
    <property type="match status" value="1"/>
</dbReference>
<dbReference type="EMBL" id="DF238787">
    <property type="protein sequence ID" value="GAC94946.1"/>
    <property type="molecule type" value="Genomic_DNA"/>
</dbReference>
<dbReference type="eggNOG" id="KOG0266">
    <property type="taxonomic scope" value="Eukaryota"/>
</dbReference>
<dbReference type="PROSITE" id="PS50294">
    <property type="entry name" value="WD_REPEATS_REGION"/>
    <property type="match status" value="2"/>
</dbReference>
<dbReference type="PROSITE" id="PS00678">
    <property type="entry name" value="WD_REPEATS_1"/>
    <property type="match status" value="1"/>
</dbReference>
<dbReference type="RefSeq" id="XP_012188533.1">
    <property type="nucleotide sequence ID" value="XM_012333143.1"/>
</dbReference>
<sequence>MAALPYISVQPNYAEVFSDVSSSTIAAEKAWLSYYSSNAPSSSVHAKLQLIQTKDDGSNVDTQGGVKIGQVDLSGGPANGLQINRVQGSWLDLQLTQESRSQTESSGSGDKRSARTLQPEIELDSGVQVRFPRRTVTKFLPTVGTSKVNDNYTNHPTIDAFDVSLGTAEDELDLFVAGGAEGSLYTGRLASEFDASEARNLAISSLTPEEQHILTGESPDPEERKWDIEARVRLAVNSAKARQTKKTCLKGHVGDVRFVKFFPSNRVVLSTSSDLTVRIWDPFTGDNPRTLQGHKRAVLTAGILGRGKNVLTAGADGSIRLWDVAAPKQIRLMGSERYSAVQCLALDRQEEEQSAFVTGLASGVWQMMDLRTATATLTVSKFSFPPGEAPTATDLWTQETSAGVTAIDVMGNTVVTGTTNGIVSVWDVRNVSSSQDDSKPTAASKGLLTTWRRNNAEINSIRLTTSPNNAHEVLVATQDGLPYRAAVEGEVDMQVDGEEARVRAPRVVHEYAGWDCDPTSWIGLDREGRTVVAGAEGSVRRY</sequence>